<reference evidence="2" key="1">
    <citation type="submission" date="2016-10" db="EMBL/GenBank/DDBJ databases">
        <authorList>
            <person name="Varghese N."/>
            <person name="Submissions S."/>
        </authorList>
    </citation>
    <scope>NUCLEOTIDE SEQUENCE [LARGE SCALE GENOMIC DNA]</scope>
    <source>
        <strain evidence="2">DSM 26382</strain>
    </source>
</reference>
<dbReference type="Proteomes" id="UP000199467">
    <property type="component" value="Unassembled WGS sequence"/>
</dbReference>
<dbReference type="AlphaFoldDB" id="A0A1G6JC47"/>
<sequence length="103" mass="10520">MRIVSVACFAALAFAALPAHAAEVASIQAKCQEQMAANQDGLAQLKQLAALASNDKANENLAALDGGFERLSAEADASTQAAAPDQLNATKDALKGLSSMFGK</sequence>
<dbReference type="EMBL" id="FMZQ01000001">
    <property type="protein sequence ID" value="SDC16374.1"/>
    <property type="molecule type" value="Genomic_DNA"/>
</dbReference>
<name>A0A1G6JC47_9GAMM</name>
<dbReference type="RefSeq" id="WP_055984475.1">
    <property type="nucleotide sequence ID" value="NZ_FMZQ01000001.1"/>
</dbReference>
<evidence type="ECO:0000313" key="1">
    <source>
        <dbReference type="EMBL" id="SDC16374.1"/>
    </source>
</evidence>
<protein>
    <submittedName>
        <fullName evidence="1">Uncharacterized protein</fullName>
    </submittedName>
</protein>
<gene>
    <name evidence="1" type="ORF">SAMN05216576_101652</name>
</gene>
<evidence type="ECO:0000313" key="2">
    <source>
        <dbReference type="Proteomes" id="UP000199467"/>
    </source>
</evidence>
<proteinExistence type="predicted"/>
<keyword evidence="2" id="KW-1185">Reference proteome</keyword>
<organism evidence="1 2">
    <name type="scientific">Ectopseudomonas chengduensis</name>
    <dbReference type="NCBI Taxonomy" id="489632"/>
    <lineage>
        <taxon>Bacteria</taxon>
        <taxon>Pseudomonadati</taxon>
        <taxon>Pseudomonadota</taxon>
        <taxon>Gammaproteobacteria</taxon>
        <taxon>Pseudomonadales</taxon>
        <taxon>Pseudomonadaceae</taxon>
        <taxon>Ectopseudomonas</taxon>
    </lineage>
</organism>
<accession>A0A1G6JC47</accession>